<dbReference type="Proteomes" id="UP000296079">
    <property type="component" value="Chromosome 2"/>
</dbReference>
<proteinExistence type="predicted"/>
<feature type="domain" description="HTH lysR-type" evidence="1">
    <location>
        <begin position="9"/>
        <end position="40"/>
    </location>
</feature>
<dbReference type="InterPro" id="IPR036388">
    <property type="entry name" value="WH-like_DNA-bd_sf"/>
</dbReference>
<dbReference type="SUPFAM" id="SSF46785">
    <property type="entry name" value="Winged helix' DNA-binding domain"/>
    <property type="match status" value="1"/>
</dbReference>
<dbReference type="RefSeq" id="WP_081050151.1">
    <property type="nucleotide sequence ID" value="NC_008314.1"/>
</dbReference>
<dbReference type="Pfam" id="PF00126">
    <property type="entry name" value="HTH_1"/>
    <property type="match status" value="1"/>
</dbReference>
<dbReference type="InterPro" id="IPR000847">
    <property type="entry name" value="LysR_HTH_N"/>
</dbReference>
<name>A0AAE6DJE5_CUPNH</name>
<organism evidence="2 3">
    <name type="scientific">Cupriavidus necator (strain ATCC 17699 / DSM 428 / KCTC 22496 / NCIMB 10442 / H16 / Stanier 337)</name>
    <name type="common">Ralstonia eutropha</name>
    <dbReference type="NCBI Taxonomy" id="381666"/>
    <lineage>
        <taxon>Bacteria</taxon>
        <taxon>Pseudomonadati</taxon>
        <taxon>Pseudomonadota</taxon>
        <taxon>Betaproteobacteria</taxon>
        <taxon>Burkholderiales</taxon>
        <taxon>Burkholderiaceae</taxon>
        <taxon>Cupriavidus</taxon>
    </lineage>
</organism>
<dbReference type="GO" id="GO:0003700">
    <property type="term" value="F:DNA-binding transcription factor activity"/>
    <property type="evidence" value="ECO:0007669"/>
    <property type="project" value="InterPro"/>
</dbReference>
<gene>
    <name evidence="2" type="ORF">E6A55_26005</name>
</gene>
<dbReference type="Gene3D" id="1.10.10.10">
    <property type="entry name" value="Winged helix-like DNA-binding domain superfamily/Winged helix DNA-binding domain"/>
    <property type="match status" value="1"/>
</dbReference>
<dbReference type="AlphaFoldDB" id="A0AAE6DJE5"/>
<evidence type="ECO:0000259" key="1">
    <source>
        <dbReference type="PROSITE" id="PS50931"/>
    </source>
</evidence>
<dbReference type="PROSITE" id="PS50931">
    <property type="entry name" value="HTH_LYSR"/>
    <property type="match status" value="1"/>
</dbReference>
<accession>A0AAE6DJE5</accession>
<dbReference type="EMBL" id="CP039288">
    <property type="protein sequence ID" value="QCC04000.1"/>
    <property type="molecule type" value="Genomic_DNA"/>
</dbReference>
<dbReference type="InterPro" id="IPR036390">
    <property type="entry name" value="WH_DNA-bd_sf"/>
</dbReference>
<evidence type="ECO:0000313" key="3">
    <source>
        <dbReference type="Proteomes" id="UP000296079"/>
    </source>
</evidence>
<evidence type="ECO:0000313" key="2">
    <source>
        <dbReference type="EMBL" id="QCC04000.1"/>
    </source>
</evidence>
<protein>
    <submittedName>
        <fullName evidence="2">LysR family transcriptional regulator</fullName>
    </submittedName>
</protein>
<sequence>MAPGYPDELAAFASIAREQSFRGAAAKLGVVQPALSQMVRSDRGGLESRSVLPFWSLPWPDPSVCWLPARQPSL</sequence>
<reference evidence="2 3" key="1">
    <citation type="submission" date="2019-04" db="EMBL/GenBank/DDBJ databases">
        <title>Long-read de novo sequencing of Cupriavidus necator H16.</title>
        <authorList>
            <person name="Little G.T."/>
            <person name="Ehsaan M."/>
            <person name="Arenas-Lopez C."/>
            <person name="Jawed K."/>
            <person name="Winzer K."/>
            <person name="Kovacs K."/>
            <person name="Malys N."/>
            <person name="Minton N.P."/>
        </authorList>
    </citation>
    <scope>NUCLEOTIDE SEQUENCE [LARGE SCALE GENOMIC DNA]</scope>
    <source>
        <strain evidence="2 3">H16</strain>
    </source>
</reference>